<dbReference type="AlphaFoldDB" id="A0A2W5M7S5"/>
<proteinExistence type="predicted"/>
<comment type="caution">
    <text evidence="1">The sequence shown here is derived from an EMBL/GenBank/DDBJ whole genome shotgun (WGS) entry which is preliminary data.</text>
</comment>
<evidence type="ECO:0000313" key="1">
    <source>
        <dbReference type="EMBL" id="PZQ15797.1"/>
    </source>
</evidence>
<name>A0A2W5M7S5_ANCNO</name>
<protein>
    <submittedName>
        <fullName evidence="1">Uncharacterized protein</fullName>
    </submittedName>
</protein>
<dbReference type="EMBL" id="QFPN01000004">
    <property type="protein sequence ID" value="PZQ15797.1"/>
    <property type="molecule type" value="Genomic_DNA"/>
</dbReference>
<reference evidence="1 2" key="1">
    <citation type="submission" date="2017-08" db="EMBL/GenBank/DDBJ databases">
        <title>Infants hospitalized years apart are colonized by the same room-sourced microbial strains.</title>
        <authorList>
            <person name="Brooks B."/>
            <person name="Olm M.R."/>
            <person name="Firek B.A."/>
            <person name="Baker R."/>
            <person name="Thomas B.C."/>
            <person name="Morowitz M.J."/>
            <person name="Banfield J.F."/>
        </authorList>
    </citation>
    <scope>NUCLEOTIDE SEQUENCE [LARGE SCALE GENOMIC DNA]</scope>
    <source>
        <strain evidence="1">S2_005_003_R2_43</strain>
    </source>
</reference>
<dbReference type="Proteomes" id="UP000249577">
    <property type="component" value="Unassembled WGS sequence"/>
</dbReference>
<accession>A0A2W5M7S5</accession>
<sequence length="390" mass="42960">MSILDMASAFARGRPARPAAPPTLARFSAEIRPAIARVAERDARLRDLAASFPALLHRFAVEPRSARSARAAAIVREGGSLKAAALAAEMPLWVRRLPPEAFGAASPDLPGGAIFSIRVANVLPRSRSVAAAWLAAVAEAARWGDDGAALWAARECAAPEGLTAEEARLVALHSWFARRPATRGGALAGGRWSSTIGREAALERSRRWLERIDGFLALGAERAAPWLDGGVADGFEFVAVADEGALDEEATVMRNCVRDYAWAIARDCERVFSVRRGGERVATLSVYFPEDAPFPQFEQLKGPENAPAPPEVWFAARSWLVSQAPERPQIKPWGGDMRDPGRWSAVWRPWWLARRRFPAELPLRPSGVAFHALYVFRPYRRPRRRRVRRA</sequence>
<organism evidence="1 2">
    <name type="scientific">Ancylobacter novellus</name>
    <name type="common">Thiobacillus novellus</name>
    <dbReference type="NCBI Taxonomy" id="921"/>
    <lineage>
        <taxon>Bacteria</taxon>
        <taxon>Pseudomonadati</taxon>
        <taxon>Pseudomonadota</taxon>
        <taxon>Alphaproteobacteria</taxon>
        <taxon>Hyphomicrobiales</taxon>
        <taxon>Xanthobacteraceae</taxon>
        <taxon>Ancylobacter</taxon>
    </lineage>
</organism>
<evidence type="ECO:0000313" key="2">
    <source>
        <dbReference type="Proteomes" id="UP000249577"/>
    </source>
</evidence>
<gene>
    <name evidence="1" type="ORF">DI565_08120</name>
</gene>